<protein>
    <submittedName>
        <fullName evidence="2">Uncharacterized protein</fullName>
    </submittedName>
</protein>
<reference evidence="2" key="1">
    <citation type="journal article" date="2015" name="Nature">
        <title>Complex archaea that bridge the gap between prokaryotes and eukaryotes.</title>
        <authorList>
            <person name="Spang A."/>
            <person name="Saw J.H."/>
            <person name="Jorgensen S.L."/>
            <person name="Zaremba-Niedzwiedzka K."/>
            <person name="Martijn J."/>
            <person name="Lind A.E."/>
            <person name="van Eijk R."/>
            <person name="Schleper C."/>
            <person name="Guy L."/>
            <person name="Ettema T.J."/>
        </authorList>
    </citation>
    <scope>NUCLEOTIDE SEQUENCE</scope>
</reference>
<dbReference type="AlphaFoldDB" id="A0A0F9J008"/>
<evidence type="ECO:0000313" key="2">
    <source>
        <dbReference type="EMBL" id="KKM25734.1"/>
    </source>
</evidence>
<keyword evidence="1" id="KW-1133">Transmembrane helix</keyword>
<keyword evidence="1" id="KW-0472">Membrane</keyword>
<feature type="transmembrane region" description="Helical" evidence="1">
    <location>
        <begin position="573"/>
        <end position="602"/>
    </location>
</feature>
<evidence type="ECO:0000256" key="1">
    <source>
        <dbReference type="SAM" id="Phobius"/>
    </source>
</evidence>
<keyword evidence="1" id="KW-0812">Transmembrane</keyword>
<gene>
    <name evidence="2" type="ORF">LCGC14_1592010</name>
</gene>
<sequence>MKIICDVLGFLSFDFNFCTCAVESTSRRNWNHSPLLGVCYDYTDDGTYDKCFSSDTDVEGYWTGFSMEDADKCNIECDYTEQPEIEQWYLNQTVGIGAISSTMRANICNIYEVCDEDTQDYSFAAPTYITNCSIVESADVLVTLRGDSVYSHWEYASALSGTTVEIKVSSSVANNVYFPNRFALWTIWGNNITSQTIAEYNVPIFGYRRVFTFDWGRFCYASDINDCSNPCENWGGGDTCSDITTNSWDTSFEYTVQGTGDVHFLVITGYDFDYADDTYWSSAMCEVVWSGPDIEGCILPSDIDDDLDDDFKVFMNSTTVNLTIGFDPNCSIIVARNENFVVDRVSPNETILNSTFVDWSDVNKSNYNLAFNTTGLTNEITGACWDTNNDGIWDAYAGYINCADPTIEDGGVYNNITTVCIGATLNWSANWWTHYNITRNDTNVTIIKVQVMDICGATVVNSTQTAYWDRGAASLLCNNGVLDDENNEIYTSNTNTISDYGGTCGLCADGILNNAEVQTNYDGTGFDYGGMWCGTCDSSGSKDEIWLAAIREFGLTVPFDQELCREIEGTITLAAIFMIIIMFIILIFLLFLAIAISIPLFIMMFKVVV</sequence>
<comment type="caution">
    <text evidence="2">The sequence shown here is derived from an EMBL/GenBank/DDBJ whole genome shotgun (WGS) entry which is preliminary data.</text>
</comment>
<name>A0A0F9J008_9ZZZZ</name>
<proteinExistence type="predicted"/>
<feature type="non-terminal residue" evidence="2">
    <location>
        <position position="609"/>
    </location>
</feature>
<organism evidence="2">
    <name type="scientific">marine sediment metagenome</name>
    <dbReference type="NCBI Taxonomy" id="412755"/>
    <lineage>
        <taxon>unclassified sequences</taxon>
        <taxon>metagenomes</taxon>
        <taxon>ecological metagenomes</taxon>
    </lineage>
</organism>
<dbReference type="EMBL" id="LAZR01012654">
    <property type="protein sequence ID" value="KKM25734.1"/>
    <property type="molecule type" value="Genomic_DNA"/>
</dbReference>
<accession>A0A0F9J008</accession>